<evidence type="ECO:0000256" key="1">
    <source>
        <dbReference type="ARBA" id="ARBA00007009"/>
    </source>
</evidence>
<dbReference type="STRING" id="196109.A0A136IXJ1"/>
<dbReference type="OrthoDB" id="1858069at2759"/>
<dbReference type="InterPro" id="IPR029063">
    <property type="entry name" value="SAM-dependent_MTases_sf"/>
</dbReference>
<evidence type="ECO:0000256" key="3">
    <source>
        <dbReference type="ARBA" id="ARBA00022691"/>
    </source>
</evidence>
<evidence type="ECO:0000313" key="4">
    <source>
        <dbReference type="EMBL" id="KXJ89601.1"/>
    </source>
</evidence>
<dbReference type="Pfam" id="PF03059">
    <property type="entry name" value="NAS"/>
    <property type="match status" value="1"/>
</dbReference>
<keyword evidence="5" id="KW-1185">Reference proteome</keyword>
<dbReference type="PANTHER" id="PTHR32266">
    <property type="entry name" value="NICOTIANAMINE SYNTHASE 3"/>
    <property type="match status" value="1"/>
</dbReference>
<organism evidence="4 5">
    <name type="scientific">Microdochium bolleyi</name>
    <dbReference type="NCBI Taxonomy" id="196109"/>
    <lineage>
        <taxon>Eukaryota</taxon>
        <taxon>Fungi</taxon>
        <taxon>Dikarya</taxon>
        <taxon>Ascomycota</taxon>
        <taxon>Pezizomycotina</taxon>
        <taxon>Sordariomycetes</taxon>
        <taxon>Xylariomycetidae</taxon>
        <taxon>Xylariales</taxon>
        <taxon>Microdochiaceae</taxon>
        <taxon>Microdochium</taxon>
    </lineage>
</organism>
<name>A0A136IXJ1_9PEZI</name>
<dbReference type="Proteomes" id="UP000070501">
    <property type="component" value="Unassembled WGS sequence"/>
</dbReference>
<keyword evidence="2" id="KW-0808">Transferase</keyword>
<dbReference type="GO" id="GO:0030410">
    <property type="term" value="F:nicotianamine synthase activity"/>
    <property type="evidence" value="ECO:0007669"/>
    <property type="project" value="InterPro"/>
</dbReference>
<gene>
    <name evidence="4" type="ORF">Micbo1qcDRAFT_177432</name>
</gene>
<dbReference type="PROSITE" id="PS51142">
    <property type="entry name" value="NAS"/>
    <property type="match status" value="1"/>
</dbReference>
<reference evidence="5" key="1">
    <citation type="submission" date="2016-02" db="EMBL/GenBank/DDBJ databases">
        <title>Draft genome sequence of Microdochium bolleyi, a fungal endophyte of beachgrass.</title>
        <authorList>
            <consortium name="DOE Joint Genome Institute"/>
            <person name="David A.S."/>
            <person name="May G."/>
            <person name="Haridas S."/>
            <person name="Lim J."/>
            <person name="Wang M."/>
            <person name="Labutti K."/>
            <person name="Lipzen A."/>
            <person name="Barry K."/>
            <person name="Grigoriev I.V."/>
        </authorList>
    </citation>
    <scope>NUCLEOTIDE SEQUENCE [LARGE SCALE GENOMIC DNA]</scope>
    <source>
        <strain evidence="5">J235TASD1</strain>
    </source>
</reference>
<dbReference type="InterPro" id="IPR004298">
    <property type="entry name" value="Nicotian_synth"/>
</dbReference>
<proteinExistence type="inferred from homology"/>
<sequence length="350" mass="38489">MTSITSSWRYKFAALQRKVNSRAQPLRFGKPEINVSAAVHIVDSIVEAHGQLTTLPSLAPGEPINTILTRLVSTCCEIHAPEVITAVLSTAVVQELLPSLRQLCGESECHLETHWAEYIGNAATTSEARSRLKEFPYQQNYVDLTRLELAALHAATSTLPRRIAFIGSGPLPLSSFFMLDLLQQWLPSQPSNMGRLDEHVDNSPLSILNIDHSRAAIAASSLLISKLRPGRETDSGIDINDPESAVTTVTGEMKFLCEEAGMTDLKTFDTVFLAALVGQTQAEKEHLMLQVVSKMRPGATLVVRTSWGLRTCLYPEVDMTTEALSSRIRVCSVVHPYNEVVNSIIVTQVR</sequence>
<evidence type="ECO:0000313" key="5">
    <source>
        <dbReference type="Proteomes" id="UP000070501"/>
    </source>
</evidence>
<keyword evidence="3" id="KW-0949">S-adenosyl-L-methionine</keyword>
<dbReference type="AlphaFoldDB" id="A0A136IXJ1"/>
<dbReference type="InParanoid" id="A0A136IXJ1"/>
<evidence type="ECO:0000256" key="2">
    <source>
        <dbReference type="ARBA" id="ARBA00022679"/>
    </source>
</evidence>
<dbReference type="GO" id="GO:0030418">
    <property type="term" value="P:nicotianamine biosynthetic process"/>
    <property type="evidence" value="ECO:0007669"/>
    <property type="project" value="InterPro"/>
</dbReference>
<accession>A0A136IXJ1</accession>
<protein>
    <submittedName>
        <fullName evidence="4">Nicotianamine synthase</fullName>
    </submittedName>
</protein>
<dbReference type="PANTHER" id="PTHR32266:SF12">
    <property type="entry name" value="NICOTIANAMINE SYNTHASE 3"/>
    <property type="match status" value="1"/>
</dbReference>
<dbReference type="Gene3D" id="3.40.50.150">
    <property type="entry name" value="Vaccinia Virus protein VP39"/>
    <property type="match status" value="1"/>
</dbReference>
<comment type="similarity">
    <text evidence="1">Belongs to the nicotianamine synthase (NAS)-like family.</text>
</comment>
<dbReference type="EMBL" id="KQ964255">
    <property type="protein sequence ID" value="KXJ89601.1"/>
    <property type="molecule type" value="Genomic_DNA"/>
</dbReference>